<protein>
    <recommendedName>
        <fullName evidence="5">Integral membrane protein</fullName>
    </recommendedName>
</protein>
<reference evidence="4" key="1">
    <citation type="journal article" date="2019" name="Int. J. Syst. Evol. Microbiol.">
        <title>The Global Catalogue of Microorganisms (GCM) 10K type strain sequencing project: providing services to taxonomists for standard genome sequencing and annotation.</title>
        <authorList>
            <consortium name="The Broad Institute Genomics Platform"/>
            <consortium name="The Broad Institute Genome Sequencing Center for Infectious Disease"/>
            <person name="Wu L."/>
            <person name="Ma J."/>
        </authorList>
    </citation>
    <scope>NUCLEOTIDE SEQUENCE [LARGE SCALE GENOMIC DNA]</scope>
    <source>
        <strain evidence="4">JCM 4737</strain>
    </source>
</reference>
<keyword evidence="2" id="KW-1133">Transmembrane helix</keyword>
<dbReference type="RefSeq" id="WP_138896638.1">
    <property type="nucleotide sequence ID" value="NZ_BMVO01000039.1"/>
</dbReference>
<name>A0ABQ3EAB0_9ACTN</name>
<evidence type="ECO:0008006" key="5">
    <source>
        <dbReference type="Google" id="ProtNLM"/>
    </source>
</evidence>
<comment type="caution">
    <text evidence="3">The sequence shown here is derived from an EMBL/GenBank/DDBJ whole genome shotgun (WGS) entry which is preliminary data.</text>
</comment>
<evidence type="ECO:0000256" key="2">
    <source>
        <dbReference type="SAM" id="Phobius"/>
    </source>
</evidence>
<dbReference type="EMBL" id="BMVO01000039">
    <property type="protein sequence ID" value="GHB31185.1"/>
    <property type="molecule type" value="Genomic_DNA"/>
</dbReference>
<evidence type="ECO:0000256" key="1">
    <source>
        <dbReference type="SAM" id="MobiDB-lite"/>
    </source>
</evidence>
<feature type="transmembrane region" description="Helical" evidence="2">
    <location>
        <begin position="181"/>
        <end position="203"/>
    </location>
</feature>
<evidence type="ECO:0000313" key="4">
    <source>
        <dbReference type="Proteomes" id="UP000599437"/>
    </source>
</evidence>
<feature type="transmembrane region" description="Helical" evidence="2">
    <location>
        <begin position="209"/>
        <end position="225"/>
    </location>
</feature>
<keyword evidence="2" id="KW-0812">Transmembrane</keyword>
<feature type="transmembrane region" description="Helical" evidence="2">
    <location>
        <begin position="237"/>
        <end position="258"/>
    </location>
</feature>
<keyword evidence="2" id="KW-0472">Membrane</keyword>
<sequence length="370" mass="37599">MLYDEPNNPCDNITGPVKDVCQPSGSTGGTLPGGVVTPTDPIAELDPLTALAKSTAKAAHWTSQQLGQLVGNREAVDLTNAGFLKQYAIVFAASTILVLVLWLLAVAKRAIRGVPMTTALSEAVGLLWIAVAASAFTPLILYVVIGAASAVTDVLVSALGSNPNGLFDSLGADLEAGKIGGGPLILFIVSLATIALCGALWLLLVIRALALYVGALFSVVVYAGLVDRDWWGHSRRWAGFMFALIAVEPVIVIVIGLAAALQTSPDTNKVVTGLAITLVALGVAVYLVVKVPALGDAVKVARTAAKATGGAARAVTGTASAASGVMRGISAHGDRGNSRGGGSSSIGTQKAPNNVAGGIAAHSQRKPKDK</sequence>
<organism evidence="3 4">
    <name type="scientific">Streptomyces chryseus</name>
    <dbReference type="NCBI Taxonomy" id="68186"/>
    <lineage>
        <taxon>Bacteria</taxon>
        <taxon>Bacillati</taxon>
        <taxon>Actinomycetota</taxon>
        <taxon>Actinomycetes</taxon>
        <taxon>Kitasatosporales</taxon>
        <taxon>Streptomycetaceae</taxon>
        <taxon>Streptomyces</taxon>
    </lineage>
</organism>
<feature type="transmembrane region" description="Helical" evidence="2">
    <location>
        <begin position="270"/>
        <end position="289"/>
    </location>
</feature>
<evidence type="ECO:0000313" key="3">
    <source>
        <dbReference type="EMBL" id="GHB31185.1"/>
    </source>
</evidence>
<proteinExistence type="predicted"/>
<gene>
    <name evidence="3" type="ORF">GCM10010346_63230</name>
</gene>
<dbReference type="Proteomes" id="UP000599437">
    <property type="component" value="Unassembled WGS sequence"/>
</dbReference>
<feature type="transmembrane region" description="Helical" evidence="2">
    <location>
        <begin position="87"/>
        <end position="107"/>
    </location>
</feature>
<keyword evidence="4" id="KW-1185">Reference proteome</keyword>
<feature type="region of interest" description="Disordered" evidence="1">
    <location>
        <begin position="328"/>
        <end position="370"/>
    </location>
</feature>
<accession>A0ABQ3EAB0</accession>